<dbReference type="InterPro" id="IPR010259">
    <property type="entry name" value="S8pro/Inhibitor_I9"/>
</dbReference>
<dbReference type="InterPro" id="IPR050131">
    <property type="entry name" value="Peptidase_S8_subtilisin-like"/>
</dbReference>
<accession>A0A8H7HCX6</accession>
<feature type="active site" description="Charge relay system" evidence="5">
    <location>
        <position position="141"/>
    </location>
</feature>
<dbReference type="Pfam" id="PF07727">
    <property type="entry name" value="RVT_2"/>
    <property type="match status" value="2"/>
</dbReference>
<dbReference type="GO" id="GO:0006508">
    <property type="term" value="P:proteolysis"/>
    <property type="evidence" value="ECO:0007669"/>
    <property type="project" value="UniProtKB-KW"/>
</dbReference>
<dbReference type="InterPro" id="IPR015500">
    <property type="entry name" value="Peptidase_S8_subtilisin-rel"/>
</dbReference>
<evidence type="ECO:0000256" key="3">
    <source>
        <dbReference type="ARBA" id="ARBA00022801"/>
    </source>
</evidence>
<dbReference type="PROSITE" id="PS51892">
    <property type="entry name" value="SUBTILASE"/>
    <property type="match status" value="1"/>
</dbReference>
<dbReference type="InterPro" id="IPR034193">
    <property type="entry name" value="PCSK9_ProteinaseK-like"/>
</dbReference>
<dbReference type="Pfam" id="PF00082">
    <property type="entry name" value="Peptidase_S8"/>
    <property type="match status" value="1"/>
</dbReference>
<sequence length="867" mass="93692">MRAVFLTAAAFSALLTAFAAPTVNVPVIKHAGPVKANSYIIKLKDGVSKDSHIAKLLSGTSNSKIEYKYEQVFHGYAAELKGKDLDYVRQSSDVEYILEDGIFTIQYEISETVGEVRAAVEPVGQLSKRANGSGVDVYGVDTGIYTAHSSFGGRARWGATYGGYANADGNGHGTHTAATAVGNTYGVATSANVIAVKVLSDAGSGSYSDIIAGVNYVVSSAASSGRPSIATLSLGGSANSALDSAITTAIGKGIHFTVAAGNSNVDAANTSPARVAAANTIGAVDSSNRKASFSNYGRVLDAWALGVNVLSAWIGSTTATNTISGTSMATPFVAGVLAVAIGDYGNKSPAELSADLKSHARAVVTGAPSGTTNLLATKCEKTAYMQKALHIKGIPELYTEEWRKAMAKEVSTFKKMDTYDLTNLPPGHKAIGNAWVFTLKRNANGTPARYKGRLVAQGFSQRPGINFDETFAPVLDVNSAYLHAKVNKELYMQQIPYFEDGMNRVLKLKRSIYGLKQAGRMWNKLYNTKLKSLGYSPCLTDACVYKRMVNTEGELCISIIATHVDNSIVITSRNHTESAIAKLLHKFNMQDLGNIHHFLGIAIVRNRKSSTIHLNQKTYIENLAIIAGLNNAYLADTPISPMTQLTQYKGTKPKFNYGTYIGKLLYAALCTQPDIAYAVAHLAQFTTCYGPAHVTAVNCVVRYLKGTLALGLTYRRSTNNFGEIGYSDADWGSNLLDSKKQATVALLTMEAEYMLLSHACTQALWMRQLFEELNFTTDDPTLILSDNLAALALSAESQFHGRSKHIDIRHHFMQDIIEKRKVTTLYVQTNENLANAFTKALAAPQFRYLMQSILGEQLEETKENEIE</sequence>
<comment type="similarity">
    <text evidence="1 5">Belongs to the peptidase S8 family.</text>
</comment>
<evidence type="ECO:0000256" key="1">
    <source>
        <dbReference type="ARBA" id="ARBA00011073"/>
    </source>
</evidence>
<evidence type="ECO:0000256" key="5">
    <source>
        <dbReference type="PROSITE-ProRule" id="PRU01240"/>
    </source>
</evidence>
<keyword evidence="4 5" id="KW-0720">Serine protease</keyword>
<feature type="domain" description="Peptidase S8/S53" evidence="7">
    <location>
        <begin position="133"/>
        <end position="361"/>
    </location>
</feature>
<gene>
    <name evidence="10" type="ORF">RHS04_04857</name>
</gene>
<dbReference type="PANTHER" id="PTHR43806:SF11">
    <property type="entry name" value="CEREVISIN-RELATED"/>
    <property type="match status" value="1"/>
</dbReference>
<protein>
    <submittedName>
        <fullName evidence="10">Peptidase</fullName>
    </submittedName>
</protein>
<dbReference type="CDD" id="cd04077">
    <property type="entry name" value="Peptidases_S8_PCSK9_ProteinaseK_like"/>
    <property type="match status" value="1"/>
</dbReference>
<dbReference type="InterPro" id="IPR043502">
    <property type="entry name" value="DNA/RNA_pol_sf"/>
</dbReference>
<organism evidence="10 11">
    <name type="scientific">Rhizoctonia solani</name>
    <dbReference type="NCBI Taxonomy" id="456999"/>
    <lineage>
        <taxon>Eukaryota</taxon>
        <taxon>Fungi</taxon>
        <taxon>Dikarya</taxon>
        <taxon>Basidiomycota</taxon>
        <taxon>Agaricomycotina</taxon>
        <taxon>Agaricomycetes</taxon>
        <taxon>Cantharellales</taxon>
        <taxon>Ceratobasidiaceae</taxon>
        <taxon>Rhizoctonia</taxon>
    </lineage>
</organism>
<dbReference type="InterPro" id="IPR013103">
    <property type="entry name" value="RVT_2"/>
</dbReference>
<feature type="chain" id="PRO_5034749194" evidence="6">
    <location>
        <begin position="20"/>
        <end position="867"/>
    </location>
</feature>
<feature type="active site" description="Charge relay system" evidence="5">
    <location>
        <position position="327"/>
    </location>
</feature>
<evidence type="ECO:0000256" key="4">
    <source>
        <dbReference type="ARBA" id="ARBA00022825"/>
    </source>
</evidence>
<dbReference type="Pfam" id="PF05922">
    <property type="entry name" value="Inhibitor_I9"/>
    <property type="match status" value="1"/>
</dbReference>
<evidence type="ECO:0000259" key="8">
    <source>
        <dbReference type="Pfam" id="PF05922"/>
    </source>
</evidence>
<dbReference type="PANTHER" id="PTHR43806">
    <property type="entry name" value="PEPTIDASE S8"/>
    <property type="match status" value="1"/>
</dbReference>
<evidence type="ECO:0000256" key="2">
    <source>
        <dbReference type="ARBA" id="ARBA00022670"/>
    </source>
</evidence>
<dbReference type="Gene3D" id="3.40.50.200">
    <property type="entry name" value="Peptidase S8/S53 domain"/>
    <property type="match status" value="1"/>
</dbReference>
<dbReference type="InterPro" id="IPR023828">
    <property type="entry name" value="Peptidase_S8_Ser-AS"/>
</dbReference>
<comment type="caution">
    <text evidence="10">The sequence shown here is derived from an EMBL/GenBank/DDBJ whole genome shotgun (WGS) entry which is preliminary data.</text>
</comment>
<feature type="signal peptide" evidence="6">
    <location>
        <begin position="1"/>
        <end position="19"/>
    </location>
</feature>
<dbReference type="SUPFAM" id="SSF56672">
    <property type="entry name" value="DNA/RNA polymerases"/>
    <property type="match status" value="1"/>
</dbReference>
<name>A0A8H7HCX6_9AGAM</name>
<evidence type="ECO:0000256" key="6">
    <source>
        <dbReference type="SAM" id="SignalP"/>
    </source>
</evidence>
<dbReference type="CDD" id="cd09272">
    <property type="entry name" value="RNase_HI_RT_Ty1"/>
    <property type="match status" value="1"/>
</dbReference>
<keyword evidence="3 5" id="KW-0378">Hydrolase</keyword>
<feature type="domain" description="Reverse transcriptase Ty1/copia-type" evidence="9">
    <location>
        <begin position="475"/>
        <end position="640"/>
    </location>
</feature>
<dbReference type="InterPro" id="IPR037045">
    <property type="entry name" value="S8pro/Inhibitor_I9_sf"/>
</dbReference>
<dbReference type="InterPro" id="IPR036852">
    <property type="entry name" value="Peptidase_S8/S53_dom_sf"/>
</dbReference>
<evidence type="ECO:0000259" key="9">
    <source>
        <dbReference type="Pfam" id="PF07727"/>
    </source>
</evidence>
<dbReference type="AlphaFoldDB" id="A0A8H7HCX6"/>
<evidence type="ECO:0000313" key="11">
    <source>
        <dbReference type="Proteomes" id="UP000650582"/>
    </source>
</evidence>
<dbReference type="EMBL" id="JACYCC010000037">
    <property type="protein sequence ID" value="KAF8680557.1"/>
    <property type="molecule type" value="Genomic_DNA"/>
</dbReference>
<evidence type="ECO:0000259" key="7">
    <source>
        <dbReference type="Pfam" id="PF00082"/>
    </source>
</evidence>
<dbReference type="PRINTS" id="PR00723">
    <property type="entry name" value="SUBTILISIN"/>
</dbReference>
<dbReference type="InterPro" id="IPR000209">
    <property type="entry name" value="Peptidase_S8/S53_dom"/>
</dbReference>
<keyword evidence="6" id="KW-0732">Signal</keyword>
<reference evidence="10" key="1">
    <citation type="submission" date="2020-09" db="EMBL/GenBank/DDBJ databases">
        <title>Comparative genome analyses of four rice-infecting Rhizoctonia solani isolates reveal extensive enrichment of homogalacturonan modification genes.</title>
        <authorList>
            <person name="Lee D.-Y."/>
            <person name="Jeon J."/>
            <person name="Kim K.-T."/>
            <person name="Cheong K."/>
            <person name="Song H."/>
            <person name="Choi G."/>
            <person name="Ko J."/>
            <person name="Opiyo S.O."/>
            <person name="Zuo S."/>
            <person name="Madhav S."/>
            <person name="Lee Y.-H."/>
            <person name="Wang G.-L."/>
        </authorList>
    </citation>
    <scope>NUCLEOTIDE SEQUENCE</scope>
    <source>
        <strain evidence="10">AG1-IA YN-7</strain>
    </source>
</reference>
<dbReference type="SUPFAM" id="SSF54897">
    <property type="entry name" value="Protease propeptides/inhibitors"/>
    <property type="match status" value="1"/>
</dbReference>
<dbReference type="SUPFAM" id="SSF52743">
    <property type="entry name" value="Subtilisin-like"/>
    <property type="match status" value="1"/>
</dbReference>
<feature type="active site" description="Charge relay system" evidence="5">
    <location>
        <position position="172"/>
    </location>
</feature>
<dbReference type="GO" id="GO:0005615">
    <property type="term" value="C:extracellular space"/>
    <property type="evidence" value="ECO:0007669"/>
    <property type="project" value="TreeGrafter"/>
</dbReference>
<feature type="domain" description="Inhibitor I9" evidence="8">
    <location>
        <begin position="38"/>
        <end position="104"/>
    </location>
</feature>
<dbReference type="Proteomes" id="UP000650582">
    <property type="component" value="Unassembled WGS sequence"/>
</dbReference>
<dbReference type="PROSITE" id="PS00138">
    <property type="entry name" value="SUBTILASE_SER"/>
    <property type="match status" value="1"/>
</dbReference>
<feature type="domain" description="Reverse transcriptase Ty1/copia-type" evidence="9">
    <location>
        <begin position="417"/>
        <end position="474"/>
    </location>
</feature>
<proteinExistence type="inferred from homology"/>
<dbReference type="Gene3D" id="3.30.70.80">
    <property type="entry name" value="Peptidase S8 propeptide/proteinase inhibitor I9"/>
    <property type="match status" value="1"/>
</dbReference>
<evidence type="ECO:0000313" key="10">
    <source>
        <dbReference type="EMBL" id="KAF8680557.1"/>
    </source>
</evidence>
<dbReference type="GO" id="GO:0004252">
    <property type="term" value="F:serine-type endopeptidase activity"/>
    <property type="evidence" value="ECO:0007669"/>
    <property type="project" value="UniProtKB-UniRule"/>
</dbReference>
<keyword evidence="2 5" id="KW-0645">Protease</keyword>